<reference evidence="1 2" key="1">
    <citation type="submission" date="2017-02" db="EMBL/GenBank/DDBJ databases">
        <authorList>
            <person name="Peterson S.W."/>
        </authorList>
    </citation>
    <scope>NUCLEOTIDE SEQUENCE [LARGE SCALE GENOMIC DNA]</scope>
    <source>
        <strain evidence="1 2">ATCC 51222</strain>
    </source>
</reference>
<organism evidence="1 2">
    <name type="scientific">Eubacterium coprostanoligenes</name>
    <dbReference type="NCBI Taxonomy" id="290054"/>
    <lineage>
        <taxon>Bacteria</taxon>
        <taxon>Bacillati</taxon>
        <taxon>Bacillota</taxon>
        <taxon>Clostridia</taxon>
        <taxon>Eubacteriales</taxon>
        <taxon>Eubacteriaceae</taxon>
        <taxon>Eubacterium</taxon>
    </lineage>
</organism>
<dbReference type="Pfam" id="PF19668">
    <property type="entry name" value="DUF6171"/>
    <property type="match status" value="1"/>
</dbReference>
<gene>
    <name evidence="1" type="ORF">SAMN02745114_00639</name>
</gene>
<dbReference type="InterPro" id="IPR046169">
    <property type="entry name" value="DUF6171"/>
</dbReference>
<name>A0A1T4KVY1_9FIRM</name>
<dbReference type="Proteomes" id="UP000190657">
    <property type="component" value="Unassembled WGS sequence"/>
</dbReference>
<dbReference type="RefSeq" id="WP_078768132.1">
    <property type="nucleotide sequence ID" value="NZ_FUWW01000005.1"/>
</dbReference>
<accession>A0A1T4KVY1</accession>
<evidence type="ECO:0000313" key="1">
    <source>
        <dbReference type="EMBL" id="SJZ46530.1"/>
    </source>
</evidence>
<dbReference type="OrthoDB" id="7061841at2"/>
<protein>
    <submittedName>
        <fullName evidence="1">Uncharacterized protein</fullName>
    </submittedName>
</protein>
<proteinExistence type="predicted"/>
<dbReference type="STRING" id="290054.SAMN02745114_00639"/>
<dbReference type="EMBL" id="FUWW01000005">
    <property type="protein sequence ID" value="SJZ46530.1"/>
    <property type="molecule type" value="Genomic_DNA"/>
</dbReference>
<evidence type="ECO:0000313" key="2">
    <source>
        <dbReference type="Proteomes" id="UP000190657"/>
    </source>
</evidence>
<sequence>MDNNCKRCLLFEAGQNVTYNQIQDYIKTIDASEKVNDEVYSHRLSMCKKCDNLISGMCLKCGCYVEVRAILKNKNCPNFDDKKW</sequence>
<keyword evidence="2" id="KW-1185">Reference proteome</keyword>
<dbReference type="AlphaFoldDB" id="A0A1T4KVY1"/>